<protein>
    <submittedName>
        <fullName evidence="2">Uncharacterized protein</fullName>
    </submittedName>
</protein>
<feature type="compositionally biased region" description="Basic and acidic residues" evidence="1">
    <location>
        <begin position="74"/>
        <end position="83"/>
    </location>
</feature>
<sequence>MEFRIGSAGGKQNSRAGMMPPSDTESETESSDGEEAEAAPRLHQNSRAGMLPPSSDDEESGEESSSSSEEEEEVRQPRRRPVDEPDPAQIAEDLARLELIKKRREQQRQERIAAEGYDRFAPPSDDNAK</sequence>
<reference evidence="2" key="1">
    <citation type="submission" date="2021-01" db="EMBL/GenBank/DDBJ databases">
        <authorList>
            <person name="Eckstrom K.M.E."/>
        </authorList>
    </citation>
    <scope>NUCLEOTIDE SEQUENCE</scope>
    <source>
        <strain evidence="2">UVCC 0001</strain>
    </source>
</reference>
<feature type="compositionally biased region" description="Acidic residues" evidence="1">
    <location>
        <begin position="24"/>
        <end position="37"/>
    </location>
</feature>
<keyword evidence="3" id="KW-1185">Reference proteome</keyword>
<proteinExistence type="predicted"/>
<feature type="region of interest" description="Disordered" evidence="1">
    <location>
        <begin position="1"/>
        <end position="129"/>
    </location>
</feature>
<dbReference type="AlphaFoldDB" id="A0AAD9MNI3"/>
<name>A0AAD9MNI3_PROWI</name>
<gene>
    <name evidence="2" type="ORF">QBZ16_003681</name>
</gene>
<organism evidence="2 3">
    <name type="scientific">Prototheca wickerhamii</name>
    <dbReference type="NCBI Taxonomy" id="3111"/>
    <lineage>
        <taxon>Eukaryota</taxon>
        <taxon>Viridiplantae</taxon>
        <taxon>Chlorophyta</taxon>
        <taxon>core chlorophytes</taxon>
        <taxon>Trebouxiophyceae</taxon>
        <taxon>Chlorellales</taxon>
        <taxon>Chlorellaceae</taxon>
        <taxon>Prototheca</taxon>
    </lineage>
</organism>
<comment type="caution">
    <text evidence="2">The sequence shown here is derived from an EMBL/GenBank/DDBJ whole genome shotgun (WGS) entry which is preliminary data.</text>
</comment>
<dbReference type="Proteomes" id="UP001255856">
    <property type="component" value="Unassembled WGS sequence"/>
</dbReference>
<feature type="compositionally biased region" description="Acidic residues" evidence="1">
    <location>
        <begin position="55"/>
        <end position="73"/>
    </location>
</feature>
<dbReference type="EMBL" id="JASFZW010000004">
    <property type="protein sequence ID" value="KAK2078841.1"/>
    <property type="molecule type" value="Genomic_DNA"/>
</dbReference>
<accession>A0AAD9MNI3</accession>
<evidence type="ECO:0000256" key="1">
    <source>
        <dbReference type="SAM" id="MobiDB-lite"/>
    </source>
</evidence>
<evidence type="ECO:0000313" key="2">
    <source>
        <dbReference type="EMBL" id="KAK2078841.1"/>
    </source>
</evidence>
<evidence type="ECO:0000313" key="3">
    <source>
        <dbReference type="Proteomes" id="UP001255856"/>
    </source>
</evidence>
<feature type="compositionally biased region" description="Basic and acidic residues" evidence="1">
    <location>
        <begin position="93"/>
        <end position="118"/>
    </location>
</feature>